<dbReference type="AlphaFoldDB" id="A0A0M0JRI3"/>
<dbReference type="PANTHER" id="PTHR43861">
    <property type="entry name" value="TRANS-ACONITATE 2-METHYLTRANSFERASE-RELATED"/>
    <property type="match status" value="1"/>
</dbReference>
<comment type="caution">
    <text evidence="2">The sequence shown here is derived from an EMBL/GenBank/DDBJ whole genome shotgun (WGS) entry which is preliminary data.</text>
</comment>
<dbReference type="CDD" id="cd02440">
    <property type="entry name" value="AdoMet_MTases"/>
    <property type="match status" value="1"/>
</dbReference>
<evidence type="ECO:0000313" key="3">
    <source>
        <dbReference type="Proteomes" id="UP000037460"/>
    </source>
</evidence>
<dbReference type="SUPFAM" id="SSF53335">
    <property type="entry name" value="S-adenosyl-L-methionine-dependent methyltransferases"/>
    <property type="match status" value="1"/>
</dbReference>
<feature type="domain" description="Methyltransferase type 11" evidence="1">
    <location>
        <begin position="83"/>
        <end position="162"/>
    </location>
</feature>
<keyword evidence="2" id="KW-0808">Transferase</keyword>
<dbReference type="EMBL" id="JWZX01002448">
    <property type="protein sequence ID" value="KOO29209.1"/>
    <property type="molecule type" value="Genomic_DNA"/>
</dbReference>
<dbReference type="GO" id="GO:0032259">
    <property type="term" value="P:methylation"/>
    <property type="evidence" value="ECO:0007669"/>
    <property type="project" value="UniProtKB-KW"/>
</dbReference>
<organism evidence="2 3">
    <name type="scientific">Chrysochromulina tobinii</name>
    <dbReference type="NCBI Taxonomy" id="1460289"/>
    <lineage>
        <taxon>Eukaryota</taxon>
        <taxon>Haptista</taxon>
        <taxon>Haptophyta</taxon>
        <taxon>Prymnesiophyceae</taxon>
        <taxon>Prymnesiales</taxon>
        <taxon>Chrysochromulinaceae</taxon>
        <taxon>Chrysochromulina</taxon>
    </lineage>
</organism>
<evidence type="ECO:0000259" key="1">
    <source>
        <dbReference type="Pfam" id="PF08241"/>
    </source>
</evidence>
<dbReference type="GO" id="GO:0008757">
    <property type="term" value="F:S-adenosylmethionine-dependent methyltransferase activity"/>
    <property type="evidence" value="ECO:0007669"/>
    <property type="project" value="InterPro"/>
</dbReference>
<accession>A0A0M0JRI3</accession>
<dbReference type="Pfam" id="PF08241">
    <property type="entry name" value="Methyltransf_11"/>
    <property type="match status" value="1"/>
</dbReference>
<dbReference type="Gene3D" id="3.40.50.150">
    <property type="entry name" value="Vaccinia Virus protein VP39"/>
    <property type="match status" value="1"/>
</dbReference>
<keyword evidence="2" id="KW-0489">Methyltransferase</keyword>
<evidence type="ECO:0000313" key="2">
    <source>
        <dbReference type="EMBL" id="KOO29209.1"/>
    </source>
</evidence>
<protein>
    <submittedName>
        <fullName evidence="2">Sam-dependent methyltransferase</fullName>
    </submittedName>
</protein>
<sequence length="303" mass="32786">MNAPAGSLLYSLLHLGGFAGDLRFYSSRCSGSSRILELGCGDGRVAAAVVLGEGSLTMLQQHQVEPEQDGAATFPLEKLKCEMDAMRYLGVEMSEALAEKARSRLAPAEHCAHIVTADFHEPLGEGDFDAAILSANTLFCTPKHELVLQRCAEALAPGGRLLLDVYNAEDWHKAAQEEVQEEALAADEADDKDDLLVVVEDESGAEWKVFEREPDVDAAAQTIACHYDFEATADGTRFSQTVQHHYVLPEQLVHLLDGAGFTIEAIDGGFDGQPFEPSESEHLVVVARKLGGEDDVEESSEEA</sequence>
<keyword evidence="3" id="KW-1185">Reference proteome</keyword>
<proteinExistence type="predicted"/>
<gene>
    <name evidence="2" type="ORF">Ctob_008142</name>
</gene>
<dbReference type="InterPro" id="IPR013216">
    <property type="entry name" value="Methyltransf_11"/>
</dbReference>
<dbReference type="InterPro" id="IPR029063">
    <property type="entry name" value="SAM-dependent_MTases_sf"/>
</dbReference>
<reference evidence="3" key="1">
    <citation type="journal article" date="2015" name="PLoS Genet.">
        <title>Genome Sequence and Transcriptome Analyses of Chrysochromulina tobin: Metabolic Tools for Enhanced Algal Fitness in the Prominent Order Prymnesiales (Haptophyceae).</title>
        <authorList>
            <person name="Hovde B.T."/>
            <person name="Deodato C.R."/>
            <person name="Hunsperger H.M."/>
            <person name="Ryken S.A."/>
            <person name="Yost W."/>
            <person name="Jha R.K."/>
            <person name="Patterson J."/>
            <person name="Monnat R.J. Jr."/>
            <person name="Barlow S.B."/>
            <person name="Starkenburg S.R."/>
            <person name="Cattolico R.A."/>
        </authorList>
    </citation>
    <scope>NUCLEOTIDE SEQUENCE</scope>
    <source>
        <strain evidence="3">CCMP291</strain>
    </source>
</reference>
<name>A0A0M0JRI3_9EUKA</name>
<dbReference type="Proteomes" id="UP000037460">
    <property type="component" value="Unassembled WGS sequence"/>
</dbReference>